<dbReference type="AlphaFoldDB" id="K2PV32"/>
<keyword evidence="3" id="KW-1185">Reference proteome</keyword>
<gene>
    <name evidence="2" type="ORF">I215_00010</name>
</gene>
<proteinExistence type="predicted"/>
<name>K2PV32_9FLAO</name>
<dbReference type="STRING" id="555500.I215_00010"/>
<dbReference type="SUPFAM" id="SSF51735">
    <property type="entry name" value="NAD(P)-binding Rossmann-fold domains"/>
    <property type="match status" value="1"/>
</dbReference>
<evidence type="ECO:0000313" key="2">
    <source>
        <dbReference type="EMBL" id="EKF56550.1"/>
    </source>
</evidence>
<evidence type="ECO:0000313" key="3">
    <source>
        <dbReference type="Proteomes" id="UP000007364"/>
    </source>
</evidence>
<dbReference type="Pfam" id="PF13460">
    <property type="entry name" value="NAD_binding_10"/>
    <property type="match status" value="1"/>
</dbReference>
<reference evidence="2 3" key="1">
    <citation type="journal article" date="2012" name="J. Bacteriol.">
        <title>Genome Sequence of Galbibacter marinum Type Strain ck-I2-15.</title>
        <authorList>
            <person name="Lai Q."/>
            <person name="Li C."/>
            <person name="Shao Z."/>
        </authorList>
    </citation>
    <scope>NUCLEOTIDE SEQUENCE [LARGE SCALE GENOMIC DNA]</scope>
    <source>
        <strain evidence="3">ck-I2-15</strain>
    </source>
</reference>
<sequence length="221" mass="25187">MKKTAIILGATGLTGNLLLQQLLKDERYGQIILFSRKSSDTKDPKIKEYLIDLFELYRYEQEFKADEVFCCIGTTKAKTPDKQTYKAIDYGIPVSAARLCKINNIPTFIVVSALGAKKKSTFFYNRIKGLMEKDVLKYDIKNTYILQPSLIEGQRREKRTGEWFFKQLASAMPFLKVGPLKKYQPVPASKIAKAMIHLANSNSQEVRIKNPKIHEIADAND</sequence>
<dbReference type="PATRIC" id="fig|555500.3.peg.2"/>
<dbReference type="InterPro" id="IPR036291">
    <property type="entry name" value="NAD(P)-bd_dom_sf"/>
</dbReference>
<dbReference type="Gene3D" id="3.40.50.720">
    <property type="entry name" value="NAD(P)-binding Rossmann-like Domain"/>
    <property type="match status" value="1"/>
</dbReference>
<dbReference type="eggNOG" id="COG0702">
    <property type="taxonomic scope" value="Bacteria"/>
</dbReference>
<evidence type="ECO:0000259" key="1">
    <source>
        <dbReference type="Pfam" id="PF13460"/>
    </source>
</evidence>
<dbReference type="EMBL" id="AMSG01000001">
    <property type="protein sequence ID" value="EKF56550.1"/>
    <property type="molecule type" value="Genomic_DNA"/>
</dbReference>
<organism evidence="2 3">
    <name type="scientific">Galbibacter marinus</name>
    <dbReference type="NCBI Taxonomy" id="555500"/>
    <lineage>
        <taxon>Bacteria</taxon>
        <taxon>Pseudomonadati</taxon>
        <taxon>Bacteroidota</taxon>
        <taxon>Flavobacteriia</taxon>
        <taxon>Flavobacteriales</taxon>
        <taxon>Flavobacteriaceae</taxon>
        <taxon>Galbibacter</taxon>
    </lineage>
</organism>
<dbReference type="Proteomes" id="UP000007364">
    <property type="component" value="Unassembled WGS sequence"/>
</dbReference>
<dbReference type="RefSeq" id="WP_008989880.1">
    <property type="nucleotide sequence ID" value="NZ_AMSG01000001.1"/>
</dbReference>
<dbReference type="InterPro" id="IPR016040">
    <property type="entry name" value="NAD(P)-bd_dom"/>
</dbReference>
<dbReference type="PANTHER" id="PTHR14097">
    <property type="entry name" value="OXIDOREDUCTASE HTATIP2"/>
    <property type="match status" value="1"/>
</dbReference>
<dbReference type="PANTHER" id="PTHR14097:SF7">
    <property type="entry name" value="OXIDOREDUCTASE HTATIP2"/>
    <property type="match status" value="1"/>
</dbReference>
<feature type="domain" description="NAD(P)-binding" evidence="1">
    <location>
        <begin position="9"/>
        <end position="126"/>
    </location>
</feature>
<accession>K2PV32</accession>
<comment type="caution">
    <text evidence="2">The sequence shown here is derived from an EMBL/GenBank/DDBJ whole genome shotgun (WGS) entry which is preliminary data.</text>
</comment>
<protein>
    <submittedName>
        <fullName evidence="2">Nucleoside-diphosphate-sugar epimerase</fullName>
    </submittedName>
</protein>
<dbReference type="OrthoDB" id="9798632at2"/>